<dbReference type="Proteomes" id="UP001311799">
    <property type="component" value="Unassembled WGS sequence"/>
</dbReference>
<evidence type="ECO:0000313" key="4">
    <source>
        <dbReference type="Proteomes" id="UP001311799"/>
    </source>
</evidence>
<feature type="region of interest" description="Disordered" evidence="2">
    <location>
        <begin position="249"/>
        <end position="269"/>
    </location>
</feature>
<dbReference type="AlphaFoldDB" id="A0AAV9YE95"/>
<feature type="region of interest" description="Disordered" evidence="2">
    <location>
        <begin position="47"/>
        <end position="80"/>
    </location>
</feature>
<feature type="compositionally biased region" description="Polar residues" evidence="2">
    <location>
        <begin position="60"/>
        <end position="80"/>
    </location>
</feature>
<feature type="compositionally biased region" description="Polar residues" evidence="2">
    <location>
        <begin position="249"/>
        <end position="260"/>
    </location>
</feature>
<sequence length="1055" mass="123252">MFKKIFGKKDEGEDGIKPVKANLGEENKFYYNKELKSWVVRGEEHLVEEKKNIPPPPKRPTTSEYGSRVDSTASLSSQSYNSGNMRKNLYTATPGLNIKKVPENSNGVIPIGGLHQPSNTQTLNTMLLNSTAEDKNIISNNDPPLLNFSNTHDGNCNNNVGIISSDLSETTSINNNTFSQNSVNNSAKTVLSDQYSDKTSINTDINTNNKVLRRIELPPSIPTLPNSLISNKVLNGKLLKKTSSIESQSSLAYTSNTNENKNIDSDHGNIIDKLNSESDNLEIVYTQDDMRQRQRIRPLSSKSNNSADFTEIDSQKRNDNKILDYISIFGYVYDNKLCKIIDYNGVDQVKKLDEICCEIKEIKLKKLYDMISTLHNAILDSSKDYEALIEMILNIGTVTNKSFQDISSTINTAMSNSDEIEKELIKTKKLYNDLLGKYKGLYKQYESDMVNLRSELENEKNINNTNNKEYDNKIKNLKKEYMDNETSKNELLNQYYSYIENIQEKYDELQKECVELDYNYKKTKDDIKLLNNELELARNDMNVKENECKIKINNLEELNGKLSNELELKINENNELKLEYENKISEIKTEYEQEIKLIEKYNIEQDNEICNLKNDIEKINIYNNELIRQYEDEISEIRAKLNGLESTNNELKNELELVNNEKNNLSKNMTDEISKLKIDNDNILNELNNKINENNNMVSEISQLKIENENIISELKKENEIYIKKIDNMNEINSEYENNIANIKNNYESRIDKLNEHISMLENTATKVDDEWRTRQSHLETNYEQLYSQYISLSNEKEEYDSLNDKYNNLKIEYDDLFNANKRCTSELESKLKEYENNMSYISELELKLNEYENSRNYISDLELKLNDYENNKKYISDLELKLSEFDNNKKYISDLELKLKEYENNMSYISDLELKLNDYENSKKYISDLELKLNDYENSKKYISDLELKLNDYENSKKYISELESSIERLKHYQSDNTVSNDESNRLKLENERLKDTNEAVYIKLEAFSRDIDMLNNQLEWIRRYSPETYNSMLENTYSYLDNFNNNDISDISL</sequence>
<dbReference type="EMBL" id="JAWDEY010000001">
    <property type="protein sequence ID" value="KAK6591226.1"/>
    <property type="molecule type" value="Genomic_DNA"/>
</dbReference>
<keyword evidence="4" id="KW-1185">Reference proteome</keyword>
<organism evidence="3 4">
    <name type="scientific">Cryptosporidium xiaoi</name>
    <dbReference type="NCBI Taxonomy" id="659607"/>
    <lineage>
        <taxon>Eukaryota</taxon>
        <taxon>Sar</taxon>
        <taxon>Alveolata</taxon>
        <taxon>Apicomplexa</taxon>
        <taxon>Conoidasida</taxon>
        <taxon>Coccidia</taxon>
        <taxon>Eucoccidiorida</taxon>
        <taxon>Eimeriorina</taxon>
        <taxon>Cryptosporidiidae</taxon>
        <taxon>Cryptosporidium</taxon>
    </lineage>
</organism>
<gene>
    <name evidence="3" type="ORF">RS030_101659</name>
</gene>
<feature type="coiled-coil region" evidence="1">
    <location>
        <begin position="852"/>
        <end position="957"/>
    </location>
</feature>
<proteinExistence type="predicted"/>
<protein>
    <submittedName>
        <fullName evidence="3">Uncharacterized protein</fullName>
    </submittedName>
</protein>
<name>A0AAV9YE95_9CRYT</name>
<evidence type="ECO:0000256" key="2">
    <source>
        <dbReference type="SAM" id="MobiDB-lite"/>
    </source>
</evidence>
<feature type="coiled-coil region" evidence="1">
    <location>
        <begin position="442"/>
        <end position="820"/>
    </location>
</feature>
<comment type="caution">
    <text evidence="3">The sequence shown here is derived from an EMBL/GenBank/DDBJ whole genome shotgun (WGS) entry which is preliminary data.</text>
</comment>
<accession>A0AAV9YE95</accession>
<evidence type="ECO:0000313" key="3">
    <source>
        <dbReference type="EMBL" id="KAK6591226.1"/>
    </source>
</evidence>
<keyword evidence="1" id="KW-0175">Coiled coil</keyword>
<reference evidence="3 4" key="1">
    <citation type="submission" date="2023-10" db="EMBL/GenBank/DDBJ databases">
        <title>Comparative genomics analysis reveals potential genetic determinants of host preference in Cryptosporidium xiaoi.</title>
        <authorList>
            <person name="Xiao L."/>
            <person name="Li J."/>
        </authorList>
    </citation>
    <scope>NUCLEOTIDE SEQUENCE [LARGE SCALE GENOMIC DNA]</scope>
    <source>
        <strain evidence="3 4">52996</strain>
    </source>
</reference>
<evidence type="ECO:0000256" key="1">
    <source>
        <dbReference type="SAM" id="Coils"/>
    </source>
</evidence>